<proteinExistence type="predicted"/>
<dbReference type="SUPFAM" id="SSF56784">
    <property type="entry name" value="HAD-like"/>
    <property type="match status" value="1"/>
</dbReference>
<protein>
    <submittedName>
        <fullName evidence="1">HAD family phosphatase</fullName>
    </submittedName>
</protein>
<dbReference type="PANTHER" id="PTHR43611">
    <property type="entry name" value="ALPHA-D-GLUCOSE 1-PHOSPHATE PHOSPHATASE"/>
    <property type="match status" value="1"/>
</dbReference>
<dbReference type="InterPro" id="IPR006439">
    <property type="entry name" value="HAD-SF_hydro_IA"/>
</dbReference>
<dbReference type="SFLD" id="SFLDG01129">
    <property type="entry name" value="C1.5:_HAD__Beta-PGM__Phosphata"/>
    <property type="match status" value="1"/>
</dbReference>
<dbReference type="Proteomes" id="UP000651112">
    <property type="component" value="Unassembled WGS sequence"/>
</dbReference>
<dbReference type="InterPro" id="IPR036412">
    <property type="entry name" value="HAD-like_sf"/>
</dbReference>
<dbReference type="PANTHER" id="PTHR43611:SF3">
    <property type="entry name" value="FLAVIN MONONUCLEOTIDE HYDROLASE 1, CHLOROPLATIC"/>
    <property type="match status" value="1"/>
</dbReference>
<accession>A0ABR7XT69</accession>
<dbReference type="SFLD" id="SFLDS00003">
    <property type="entry name" value="Haloacid_Dehalogenase"/>
    <property type="match status" value="1"/>
</dbReference>
<dbReference type="InterPro" id="IPR023214">
    <property type="entry name" value="HAD_sf"/>
</dbReference>
<dbReference type="RefSeq" id="WP_190314090.1">
    <property type="nucleotide sequence ID" value="NZ_JACNYL010000003.1"/>
</dbReference>
<comment type="caution">
    <text evidence="1">The sequence shown here is derived from an EMBL/GenBank/DDBJ whole genome shotgun (WGS) entry which is preliminary data.</text>
</comment>
<dbReference type="Pfam" id="PF00702">
    <property type="entry name" value="Hydrolase"/>
    <property type="match status" value="1"/>
</dbReference>
<sequence length="209" mass="24209">MQKIKNIILDYGNVIFMIDFARVHEAFISLGIKNVDSFFGHRAQDSLFDAFDRGEITASVFRDGIRTRSNRPDLTDEQIDDAWNALLIGVPDGKHEILEYLQTKYRTFLLSNNNEIHYAYCMKYIQEKYGVPSNSVFFEKAYYSHLMGLRKPEKEIFEHLVADTDILPTETLFIDDSSQHLEAAEKLGFRTTLCSKEEPLEEIVKRLAL</sequence>
<organism evidence="1 2">
    <name type="scientific">Sphingobacterium chuzhouense</name>
    <dbReference type="NCBI Taxonomy" id="1742264"/>
    <lineage>
        <taxon>Bacteria</taxon>
        <taxon>Pseudomonadati</taxon>
        <taxon>Bacteroidota</taxon>
        <taxon>Sphingobacteriia</taxon>
        <taxon>Sphingobacteriales</taxon>
        <taxon>Sphingobacteriaceae</taxon>
        <taxon>Sphingobacterium</taxon>
    </lineage>
</organism>
<dbReference type="Gene3D" id="3.40.50.1000">
    <property type="entry name" value="HAD superfamily/HAD-like"/>
    <property type="match status" value="1"/>
</dbReference>
<evidence type="ECO:0000313" key="2">
    <source>
        <dbReference type="Proteomes" id="UP000651112"/>
    </source>
</evidence>
<dbReference type="NCBIfam" id="TIGR01509">
    <property type="entry name" value="HAD-SF-IA-v3"/>
    <property type="match status" value="1"/>
</dbReference>
<dbReference type="CDD" id="cd02603">
    <property type="entry name" value="HAD_sEH-N_like"/>
    <property type="match status" value="1"/>
</dbReference>
<dbReference type="Gene3D" id="1.10.150.240">
    <property type="entry name" value="Putative phosphatase, domain 2"/>
    <property type="match status" value="1"/>
</dbReference>
<dbReference type="InterPro" id="IPR023198">
    <property type="entry name" value="PGP-like_dom2"/>
</dbReference>
<keyword evidence="2" id="KW-1185">Reference proteome</keyword>
<dbReference type="EMBL" id="JACNYL010000003">
    <property type="protein sequence ID" value="MBD1422352.1"/>
    <property type="molecule type" value="Genomic_DNA"/>
</dbReference>
<evidence type="ECO:0000313" key="1">
    <source>
        <dbReference type="EMBL" id="MBD1422352.1"/>
    </source>
</evidence>
<gene>
    <name evidence="1" type="ORF">H8B21_12300</name>
</gene>
<reference evidence="1 2" key="1">
    <citation type="submission" date="2020-08" db="EMBL/GenBank/DDBJ databases">
        <title>Sphingobacterium sp. DN00404 isolated from aquaculture water.</title>
        <authorList>
            <person name="Zhang M."/>
        </authorList>
    </citation>
    <scope>NUCLEOTIDE SEQUENCE [LARGE SCALE GENOMIC DNA]</scope>
    <source>
        <strain evidence="1 2">KCTC 42746</strain>
    </source>
</reference>
<name>A0ABR7XT69_9SPHI</name>